<dbReference type="GO" id="GO:0000166">
    <property type="term" value="F:nucleotide binding"/>
    <property type="evidence" value="ECO:0007669"/>
    <property type="project" value="UniProtKB-KW"/>
</dbReference>
<keyword evidence="5 10" id="KW-0378">Hydrolase</keyword>
<feature type="binding site" evidence="10">
    <location>
        <position position="177"/>
    </location>
    <ligand>
        <name>substrate</name>
    </ligand>
</feature>
<proteinExistence type="inferred from homology"/>
<keyword evidence="6 10" id="KW-0460">Magnesium</keyword>
<dbReference type="AlphaFoldDB" id="A0A975YN21"/>
<dbReference type="KEGG" id="vos:KNV97_16710"/>
<dbReference type="CDD" id="cd00515">
    <property type="entry name" value="HAM1"/>
    <property type="match status" value="1"/>
</dbReference>
<dbReference type="Pfam" id="PF01725">
    <property type="entry name" value="Ham1p_like"/>
    <property type="match status" value="1"/>
</dbReference>
<dbReference type="InterPro" id="IPR002637">
    <property type="entry name" value="RdgB/HAM1"/>
</dbReference>
<comment type="subunit">
    <text evidence="2 10">Homodimer.</text>
</comment>
<keyword evidence="13" id="KW-1185">Reference proteome</keyword>
<comment type="catalytic activity">
    <reaction evidence="9 10">
        <text>XTP + H2O = XMP + diphosphate + H(+)</text>
        <dbReference type="Rhea" id="RHEA:28610"/>
        <dbReference type="ChEBI" id="CHEBI:15377"/>
        <dbReference type="ChEBI" id="CHEBI:15378"/>
        <dbReference type="ChEBI" id="CHEBI:33019"/>
        <dbReference type="ChEBI" id="CHEBI:57464"/>
        <dbReference type="ChEBI" id="CHEBI:61314"/>
        <dbReference type="EC" id="3.6.1.66"/>
    </reaction>
</comment>
<feature type="binding site" evidence="10">
    <location>
        <position position="69"/>
    </location>
    <ligand>
        <name>Mg(2+)</name>
        <dbReference type="ChEBI" id="CHEBI:18420"/>
    </ligand>
</feature>
<evidence type="ECO:0000256" key="3">
    <source>
        <dbReference type="ARBA" id="ARBA00022723"/>
    </source>
</evidence>
<evidence type="ECO:0000256" key="9">
    <source>
        <dbReference type="ARBA" id="ARBA00052017"/>
    </source>
</evidence>
<dbReference type="GO" id="GO:0009117">
    <property type="term" value="P:nucleotide metabolic process"/>
    <property type="evidence" value="ECO:0007669"/>
    <property type="project" value="UniProtKB-KW"/>
</dbReference>
<sequence length="207" mass="22622">MNKIVLATGNQGKVREMADLLAEFGFDVVAQSEFNVSDVAETGTTFIENAIIKARHAAKETGMAAIADDSGLEVDYLAGAPGVYSARYAGVGATDADNLNKLLEAMQGVPQEQRTARFHCVLVMMRHADDPTPLVCHGKWEGRILEQAQGSNGFGYDPVFFVPQENCASAELEPARKKQLSHRGQALHKLFQAIEEQKQFAIEEQKL</sequence>
<evidence type="ECO:0000256" key="11">
    <source>
        <dbReference type="RuleBase" id="RU003781"/>
    </source>
</evidence>
<dbReference type="NCBIfam" id="NF011397">
    <property type="entry name" value="PRK14822.1"/>
    <property type="match status" value="1"/>
</dbReference>
<evidence type="ECO:0000256" key="1">
    <source>
        <dbReference type="ARBA" id="ARBA00008023"/>
    </source>
</evidence>
<dbReference type="FunFam" id="3.90.950.10:FF:000001">
    <property type="entry name" value="dITP/XTP pyrophosphatase"/>
    <property type="match status" value="1"/>
</dbReference>
<evidence type="ECO:0000256" key="5">
    <source>
        <dbReference type="ARBA" id="ARBA00022801"/>
    </source>
</evidence>
<protein>
    <recommendedName>
        <fullName evidence="10">dITP/XTP pyrophosphatase</fullName>
        <ecNumber evidence="10">3.6.1.66</ecNumber>
    </recommendedName>
    <alternativeName>
        <fullName evidence="10">Non-canonical purine NTP pyrophosphatase</fullName>
    </alternativeName>
    <alternativeName>
        <fullName evidence="10">Non-standard purine NTP pyrophosphatase</fullName>
    </alternativeName>
    <alternativeName>
        <fullName evidence="10">Nucleoside-triphosphate diphosphatase</fullName>
    </alternativeName>
    <alternativeName>
        <fullName evidence="10">Nucleoside-triphosphate pyrophosphatase</fullName>
        <shortName evidence="10">NTPase</shortName>
    </alternativeName>
</protein>
<evidence type="ECO:0000313" key="12">
    <source>
        <dbReference type="EMBL" id="QXO17070.1"/>
    </source>
</evidence>
<reference evidence="12" key="1">
    <citation type="submission" date="2021-06" db="EMBL/GenBank/DDBJ databases">
        <title>Vibrio nov. sp., novel gut bacterium isolated from Yellow Sea oyster.</title>
        <authorList>
            <person name="Muhammad N."/>
            <person name="Nguyen T.H."/>
            <person name="Lee Y.-J."/>
            <person name="Ko J."/>
            <person name="Kim S.-G."/>
        </authorList>
    </citation>
    <scope>NUCLEOTIDE SEQUENCE</scope>
    <source>
        <strain evidence="12">OG9-811</strain>
    </source>
</reference>
<dbReference type="GO" id="GO:0036222">
    <property type="term" value="F:XTP diphosphatase activity"/>
    <property type="evidence" value="ECO:0007669"/>
    <property type="project" value="UniProtKB-UniRule"/>
</dbReference>
<dbReference type="GO" id="GO:0009146">
    <property type="term" value="P:purine nucleoside triphosphate catabolic process"/>
    <property type="evidence" value="ECO:0007669"/>
    <property type="project" value="UniProtKB-UniRule"/>
</dbReference>
<feature type="binding site" evidence="10">
    <location>
        <begin position="8"/>
        <end position="13"/>
    </location>
    <ligand>
        <name>substrate</name>
    </ligand>
</feature>
<dbReference type="GO" id="GO:0046872">
    <property type="term" value="F:metal ion binding"/>
    <property type="evidence" value="ECO:0007669"/>
    <property type="project" value="UniProtKB-KW"/>
</dbReference>
<comment type="catalytic activity">
    <reaction evidence="8 10">
        <text>dITP + H2O = dIMP + diphosphate + H(+)</text>
        <dbReference type="Rhea" id="RHEA:28342"/>
        <dbReference type="ChEBI" id="CHEBI:15377"/>
        <dbReference type="ChEBI" id="CHEBI:15378"/>
        <dbReference type="ChEBI" id="CHEBI:33019"/>
        <dbReference type="ChEBI" id="CHEBI:61194"/>
        <dbReference type="ChEBI" id="CHEBI:61382"/>
        <dbReference type="EC" id="3.6.1.66"/>
    </reaction>
</comment>
<comment type="catalytic activity">
    <reaction evidence="10">
        <text>ITP + H2O = IMP + diphosphate + H(+)</text>
        <dbReference type="Rhea" id="RHEA:29399"/>
        <dbReference type="ChEBI" id="CHEBI:15377"/>
        <dbReference type="ChEBI" id="CHEBI:15378"/>
        <dbReference type="ChEBI" id="CHEBI:33019"/>
        <dbReference type="ChEBI" id="CHEBI:58053"/>
        <dbReference type="ChEBI" id="CHEBI:61402"/>
        <dbReference type="EC" id="3.6.1.66"/>
    </reaction>
</comment>
<dbReference type="GO" id="GO:0005829">
    <property type="term" value="C:cytosol"/>
    <property type="evidence" value="ECO:0007669"/>
    <property type="project" value="TreeGrafter"/>
</dbReference>
<evidence type="ECO:0000256" key="10">
    <source>
        <dbReference type="HAMAP-Rule" id="MF_01405"/>
    </source>
</evidence>
<organism evidence="12 13">
    <name type="scientific">Vibrio ostreae</name>
    <dbReference type="NCBI Taxonomy" id="2841925"/>
    <lineage>
        <taxon>Bacteria</taxon>
        <taxon>Pseudomonadati</taxon>
        <taxon>Pseudomonadota</taxon>
        <taxon>Gammaproteobacteria</taxon>
        <taxon>Vibrionales</taxon>
        <taxon>Vibrionaceae</taxon>
        <taxon>Vibrio</taxon>
    </lineage>
</organism>
<evidence type="ECO:0000256" key="2">
    <source>
        <dbReference type="ARBA" id="ARBA00011738"/>
    </source>
</evidence>
<keyword evidence="3 10" id="KW-0479">Metal-binding</keyword>
<dbReference type="NCBIfam" id="TIGR00042">
    <property type="entry name" value="RdgB/HAM1 family non-canonical purine NTP pyrophosphatase"/>
    <property type="match status" value="1"/>
</dbReference>
<dbReference type="PANTHER" id="PTHR11067:SF9">
    <property type="entry name" value="INOSINE TRIPHOSPHATE PYROPHOSPHATASE"/>
    <property type="match status" value="1"/>
</dbReference>
<gene>
    <name evidence="12" type="ORF">KNV97_16710</name>
</gene>
<feature type="binding site" evidence="10">
    <location>
        <begin position="154"/>
        <end position="157"/>
    </location>
    <ligand>
        <name>substrate</name>
    </ligand>
</feature>
<evidence type="ECO:0000256" key="8">
    <source>
        <dbReference type="ARBA" id="ARBA00051875"/>
    </source>
</evidence>
<dbReference type="EMBL" id="CP076643">
    <property type="protein sequence ID" value="QXO17070.1"/>
    <property type="molecule type" value="Genomic_DNA"/>
</dbReference>
<evidence type="ECO:0000313" key="13">
    <source>
        <dbReference type="Proteomes" id="UP000694232"/>
    </source>
</evidence>
<comment type="similarity">
    <text evidence="1 10 11">Belongs to the HAM1 NTPase family.</text>
</comment>
<feature type="binding site" evidence="10">
    <location>
        <position position="70"/>
    </location>
    <ligand>
        <name>substrate</name>
    </ligand>
</feature>
<evidence type="ECO:0000256" key="4">
    <source>
        <dbReference type="ARBA" id="ARBA00022741"/>
    </source>
</evidence>
<dbReference type="Proteomes" id="UP000694232">
    <property type="component" value="Chromosome 1"/>
</dbReference>
<dbReference type="GO" id="GO:0036220">
    <property type="term" value="F:ITP diphosphatase activity"/>
    <property type="evidence" value="ECO:0007669"/>
    <property type="project" value="UniProtKB-UniRule"/>
</dbReference>
<dbReference type="GO" id="GO:0035870">
    <property type="term" value="F:dITP diphosphatase activity"/>
    <property type="evidence" value="ECO:0007669"/>
    <property type="project" value="UniProtKB-UniRule"/>
</dbReference>
<keyword evidence="4 10" id="KW-0547">Nucleotide-binding</keyword>
<comment type="cofactor">
    <cofactor evidence="10">
        <name>Mg(2+)</name>
        <dbReference type="ChEBI" id="CHEBI:18420"/>
    </cofactor>
    <text evidence="10">Binds 1 Mg(2+) ion per subunit.</text>
</comment>
<feature type="active site" description="Proton acceptor" evidence="10">
    <location>
        <position position="69"/>
    </location>
</feature>
<dbReference type="HAMAP" id="MF_01405">
    <property type="entry name" value="Non_canon_purine_NTPase"/>
    <property type="match status" value="1"/>
</dbReference>
<comment type="function">
    <text evidence="10">Pyrophosphatase that catalyzes the hydrolysis of nucleoside triphosphates to their monophosphate derivatives, with a high preference for the non-canonical purine nucleotides XTP (xanthosine triphosphate), dITP (deoxyinosine triphosphate) and ITP. Seems to function as a house-cleaning enzyme that removes non-canonical purine nucleotides from the nucleotide pool, thus preventing their incorporation into DNA/RNA and avoiding chromosomal lesions.</text>
</comment>
<evidence type="ECO:0000256" key="6">
    <source>
        <dbReference type="ARBA" id="ARBA00022842"/>
    </source>
</evidence>
<dbReference type="InterPro" id="IPR020922">
    <property type="entry name" value="dITP/XTP_pyrophosphatase"/>
</dbReference>
<evidence type="ECO:0000256" key="7">
    <source>
        <dbReference type="ARBA" id="ARBA00023080"/>
    </source>
</evidence>
<keyword evidence="7 10" id="KW-0546">Nucleotide metabolism</keyword>
<accession>A0A975YN21</accession>
<dbReference type="RefSeq" id="WP_218562399.1">
    <property type="nucleotide sequence ID" value="NZ_CP076643.1"/>
</dbReference>
<dbReference type="PANTHER" id="PTHR11067">
    <property type="entry name" value="INOSINE TRIPHOSPHATE PYROPHOSPHATASE/HAM1 PROTEIN"/>
    <property type="match status" value="1"/>
</dbReference>
<name>A0A975YN21_9VIBR</name>
<dbReference type="EC" id="3.6.1.66" evidence="10"/>
<dbReference type="GO" id="GO:0017111">
    <property type="term" value="F:ribonucleoside triphosphate phosphatase activity"/>
    <property type="evidence" value="ECO:0007669"/>
    <property type="project" value="InterPro"/>
</dbReference>
<feature type="binding site" evidence="10">
    <location>
        <begin position="182"/>
        <end position="183"/>
    </location>
    <ligand>
        <name>substrate</name>
    </ligand>
</feature>
<comment type="caution">
    <text evidence="10">Lacks conserved residue(s) required for the propagation of feature annotation.</text>
</comment>